<evidence type="ECO:0000256" key="1">
    <source>
        <dbReference type="ARBA" id="ARBA00022737"/>
    </source>
</evidence>
<feature type="non-terminal residue" evidence="5">
    <location>
        <position position="703"/>
    </location>
</feature>
<dbReference type="InParanoid" id="C3YAA5"/>
<feature type="compositionally biased region" description="Basic and acidic residues" evidence="3">
    <location>
        <begin position="201"/>
        <end position="214"/>
    </location>
</feature>
<keyword evidence="4" id="KW-0812">Transmembrane</keyword>
<dbReference type="PANTHER" id="PTHR24104:SF50">
    <property type="entry name" value="SMP-30_GLUCONOLACTONASE_LRE-LIKE REGION DOMAIN-CONTAINING PROTEIN"/>
    <property type="match status" value="1"/>
</dbReference>
<dbReference type="InterPro" id="IPR011042">
    <property type="entry name" value="6-blade_b-propeller_TolB-like"/>
</dbReference>
<keyword evidence="4" id="KW-0472">Membrane</keyword>
<keyword evidence="1" id="KW-0677">Repeat</keyword>
<feature type="region of interest" description="Disordered" evidence="3">
    <location>
        <begin position="145"/>
        <end position="167"/>
    </location>
</feature>
<feature type="region of interest" description="Disordered" evidence="3">
    <location>
        <begin position="1"/>
        <end position="90"/>
    </location>
</feature>
<dbReference type="InterPro" id="IPR001258">
    <property type="entry name" value="NHL_repeat"/>
</dbReference>
<reference evidence="5" key="1">
    <citation type="journal article" date="2008" name="Nature">
        <title>The amphioxus genome and the evolution of the chordate karyotype.</title>
        <authorList>
            <consortium name="US DOE Joint Genome Institute (JGI-PGF)"/>
            <person name="Putnam N.H."/>
            <person name="Butts T."/>
            <person name="Ferrier D.E.K."/>
            <person name="Furlong R.F."/>
            <person name="Hellsten U."/>
            <person name="Kawashima T."/>
            <person name="Robinson-Rechavi M."/>
            <person name="Shoguchi E."/>
            <person name="Terry A."/>
            <person name="Yu J.-K."/>
            <person name="Benito-Gutierrez E.L."/>
            <person name="Dubchak I."/>
            <person name="Garcia-Fernandez J."/>
            <person name="Gibson-Brown J.J."/>
            <person name="Grigoriev I.V."/>
            <person name="Horton A.C."/>
            <person name="de Jong P.J."/>
            <person name="Jurka J."/>
            <person name="Kapitonov V.V."/>
            <person name="Kohara Y."/>
            <person name="Kuroki Y."/>
            <person name="Lindquist E."/>
            <person name="Lucas S."/>
            <person name="Osoegawa K."/>
            <person name="Pennacchio L.A."/>
            <person name="Salamov A.A."/>
            <person name="Satou Y."/>
            <person name="Sauka-Spengler T."/>
            <person name="Schmutz J."/>
            <person name="Shin-I T."/>
            <person name="Toyoda A."/>
            <person name="Bronner-Fraser M."/>
            <person name="Fujiyama A."/>
            <person name="Holland L.Z."/>
            <person name="Holland P.W.H."/>
            <person name="Satoh N."/>
            <person name="Rokhsar D.S."/>
        </authorList>
    </citation>
    <scope>NUCLEOTIDE SEQUENCE [LARGE SCALE GENOMIC DNA]</scope>
    <source>
        <strain evidence="5">S238N-H82</strain>
        <tissue evidence="5">Testes</tissue>
    </source>
</reference>
<proteinExistence type="predicted"/>
<dbReference type="InterPro" id="IPR050952">
    <property type="entry name" value="TRIM-NHL_E3_ligases"/>
</dbReference>
<dbReference type="Gene3D" id="2.120.10.30">
    <property type="entry name" value="TolB, C-terminal domain"/>
    <property type="match status" value="1"/>
</dbReference>
<name>C3YAA5_BRAFL</name>
<dbReference type="AlphaFoldDB" id="C3YAA5"/>
<dbReference type="SUPFAM" id="SSF101898">
    <property type="entry name" value="NHL repeat"/>
    <property type="match status" value="1"/>
</dbReference>
<evidence type="ECO:0000256" key="4">
    <source>
        <dbReference type="SAM" id="Phobius"/>
    </source>
</evidence>
<dbReference type="eggNOG" id="KOG2177">
    <property type="taxonomic scope" value="Eukaryota"/>
</dbReference>
<evidence type="ECO:0000256" key="2">
    <source>
        <dbReference type="PROSITE-ProRule" id="PRU00504"/>
    </source>
</evidence>
<evidence type="ECO:0008006" key="6">
    <source>
        <dbReference type="Google" id="ProtNLM"/>
    </source>
</evidence>
<evidence type="ECO:0000256" key="3">
    <source>
        <dbReference type="SAM" id="MobiDB-lite"/>
    </source>
</evidence>
<sequence>MDAMNNAGNDSAKGAGREIPDNMEATQGAQADLSRVTSDSSNSASSTADPVDRQDIQPQLHLIPAGPEEQTDISPDIPEHPLPSVHRRSDSSADYHRYSCSSAVYTYRDDELVCSPTYGAGGRLSLPTSCTTYMDIGKTEQNQAIYNDNPSRETGESPSNNIYDTEGCSADNEVQYQRADTCREEALAATFQSTGDVDDANADRPDTQGHDTNSRAEGAVQDTAQLETAIKQPQDGAGSDQNTAGSFDECLRPCAAASRSDGGTNEEQDDVFDDCQPYAVAYDGEERHHSCEGRTSTGHGSADHSHVCGQPNTSPEAVGGRTDGLLANSTCIGNVLRPNPMYQRDVLQPNPGYAPNALQARAGAGHAVPRHCLSICIITTGVVVVAVLTALIIWSFIPIKQGNQIQTIWTDPTLSTFTQEATRQVDYTSFPPNNSEEKEDVEQTKIVFGGKGEKPGDFSEPSAVVVSPDSEIFVADTCNRRVQVFSMTGVHLRHFPAIVSGREPDLMEPTDISIDGEGHLWVVGETVRTSESVIARYSNVGNHLATFHPSLPNNTICGIAVDTTRHQVVVTELWEDHGEVRYLHFNGTVARKFRMQQGSGSPELVAVGPQGNLFVCDYWREYGVYAFNNTGHYLHTFVDLEPGAVDRDMMYGGICTDSSGNVLLANWCLATVEMFTADGRYARRVAGGMTGAMGVAVGPGGQL</sequence>
<dbReference type="EMBL" id="GG666494">
    <property type="protein sequence ID" value="EEN62653.1"/>
    <property type="molecule type" value="Genomic_DNA"/>
</dbReference>
<gene>
    <name evidence="5" type="ORF">BRAFLDRAFT_72606</name>
</gene>
<feature type="repeat" description="NHL" evidence="2">
    <location>
        <begin position="445"/>
        <end position="488"/>
    </location>
</feature>
<keyword evidence="4" id="KW-1133">Transmembrane helix</keyword>
<feature type="transmembrane region" description="Helical" evidence="4">
    <location>
        <begin position="377"/>
        <end position="397"/>
    </location>
</feature>
<feature type="compositionally biased region" description="Low complexity" evidence="3">
    <location>
        <begin position="37"/>
        <end position="49"/>
    </location>
</feature>
<dbReference type="PROSITE" id="PS51125">
    <property type="entry name" value="NHL"/>
    <property type="match status" value="1"/>
</dbReference>
<feature type="region of interest" description="Disordered" evidence="3">
    <location>
        <begin position="286"/>
        <end position="311"/>
    </location>
</feature>
<feature type="region of interest" description="Disordered" evidence="3">
    <location>
        <begin position="192"/>
        <end position="219"/>
    </location>
</feature>
<dbReference type="PANTHER" id="PTHR24104">
    <property type="entry name" value="E3 UBIQUITIN-PROTEIN LIGASE NHLRC1-RELATED"/>
    <property type="match status" value="1"/>
</dbReference>
<protein>
    <recommendedName>
        <fullName evidence="6">Peptidylamidoglycolate lyase</fullName>
    </recommendedName>
</protein>
<dbReference type="CDD" id="cd05819">
    <property type="entry name" value="NHL"/>
    <property type="match status" value="1"/>
</dbReference>
<organism>
    <name type="scientific">Branchiostoma floridae</name>
    <name type="common">Florida lancelet</name>
    <name type="synonym">Amphioxus</name>
    <dbReference type="NCBI Taxonomy" id="7739"/>
    <lineage>
        <taxon>Eukaryota</taxon>
        <taxon>Metazoa</taxon>
        <taxon>Chordata</taxon>
        <taxon>Cephalochordata</taxon>
        <taxon>Leptocardii</taxon>
        <taxon>Amphioxiformes</taxon>
        <taxon>Branchiostomatidae</taxon>
        <taxon>Branchiostoma</taxon>
    </lineage>
</organism>
<dbReference type="Pfam" id="PF01436">
    <property type="entry name" value="NHL"/>
    <property type="match status" value="1"/>
</dbReference>
<evidence type="ECO:0000313" key="5">
    <source>
        <dbReference type="EMBL" id="EEN62653.1"/>
    </source>
</evidence>
<accession>C3YAA5</accession>